<protein>
    <recommendedName>
        <fullName evidence="3">GerMN domain-containing protein</fullName>
    </recommendedName>
</protein>
<organism evidence="1 2">
    <name type="scientific">Streptomyces silvensis</name>
    <dbReference type="NCBI Taxonomy" id="1765722"/>
    <lineage>
        <taxon>Bacteria</taxon>
        <taxon>Bacillati</taxon>
        <taxon>Actinomycetota</taxon>
        <taxon>Actinomycetes</taxon>
        <taxon>Kitasatosporales</taxon>
        <taxon>Streptomycetaceae</taxon>
        <taxon>Streptomyces</taxon>
    </lineage>
</organism>
<dbReference type="Proteomes" id="UP000054804">
    <property type="component" value="Unassembled WGS sequence"/>
</dbReference>
<dbReference type="OrthoDB" id="3619627at2"/>
<accession>A0A0W7WRX9</accession>
<gene>
    <name evidence="1" type="ORF">AT728_33215</name>
</gene>
<dbReference type="AlphaFoldDB" id="A0A0W7WRX9"/>
<dbReference type="PROSITE" id="PS51257">
    <property type="entry name" value="PROKAR_LIPOPROTEIN"/>
    <property type="match status" value="1"/>
</dbReference>
<sequence>MKGIGRAVPAALATLAAVVLVTGCGVRPTGVLDGGEAASGLTKGLRLYFVSQAGRLEAVARPGIPAAAVTDPAGVIKLLGNGPTAAERASGLTSLVGDEGYETGYEADVDAEGAVTVRVPQLELDDSSVGDRNLTGQLVCSIARARAMADRTGTTDTDDVRVTVRPREGGAGTHVCSDFLK</sequence>
<dbReference type="STRING" id="1765722.AT728_33215"/>
<evidence type="ECO:0008006" key="3">
    <source>
        <dbReference type="Google" id="ProtNLM"/>
    </source>
</evidence>
<name>A0A0W7WRX9_9ACTN</name>
<reference evidence="1 2" key="1">
    <citation type="submission" date="2015-12" db="EMBL/GenBank/DDBJ databases">
        <title>Draft genome sequence of Streptomyces silvensis ATCC 53525, a producer of novel hormone antagonists.</title>
        <authorList>
            <person name="Johnston C.W."/>
            <person name="Li Y."/>
            <person name="Magarvey N.A."/>
        </authorList>
    </citation>
    <scope>NUCLEOTIDE SEQUENCE [LARGE SCALE GENOMIC DNA]</scope>
    <source>
        <strain evidence="1 2">ATCC 53525</strain>
    </source>
</reference>
<comment type="caution">
    <text evidence="1">The sequence shown here is derived from an EMBL/GenBank/DDBJ whole genome shotgun (WGS) entry which is preliminary data.</text>
</comment>
<proteinExistence type="predicted"/>
<evidence type="ECO:0000313" key="2">
    <source>
        <dbReference type="Proteomes" id="UP000054804"/>
    </source>
</evidence>
<dbReference type="RefSeq" id="WP_058852373.1">
    <property type="nucleotide sequence ID" value="NZ_LOCL01000078.1"/>
</dbReference>
<evidence type="ECO:0000313" key="1">
    <source>
        <dbReference type="EMBL" id="KUF13318.1"/>
    </source>
</evidence>
<keyword evidence="2" id="KW-1185">Reference proteome</keyword>
<dbReference type="EMBL" id="LOCL01000078">
    <property type="protein sequence ID" value="KUF13318.1"/>
    <property type="molecule type" value="Genomic_DNA"/>
</dbReference>